<dbReference type="GO" id="GO:0016020">
    <property type="term" value="C:membrane"/>
    <property type="evidence" value="ECO:0007669"/>
    <property type="project" value="TreeGrafter"/>
</dbReference>
<proteinExistence type="predicted"/>
<name>A0A1S2LTW2_9BACI</name>
<evidence type="ECO:0000256" key="6">
    <source>
        <dbReference type="ARBA" id="ARBA00023014"/>
    </source>
</evidence>
<keyword evidence="3" id="KW-0479">Metal-binding</keyword>
<protein>
    <submittedName>
        <fullName evidence="8">Spermidine/putrescine ABC transporter substrate-binding protein</fullName>
    </submittedName>
</protein>
<dbReference type="SMART" id="SM00926">
    <property type="entry name" value="Molybdop_Fe4S4"/>
    <property type="match status" value="1"/>
</dbReference>
<evidence type="ECO:0000256" key="2">
    <source>
        <dbReference type="ARBA" id="ARBA00022485"/>
    </source>
</evidence>
<feature type="domain" description="4Fe-4S Mo/W bis-MGD-type" evidence="7">
    <location>
        <begin position="3"/>
        <end position="59"/>
    </location>
</feature>
<dbReference type="SUPFAM" id="SSF53706">
    <property type="entry name" value="Formate dehydrogenase/DMSO reductase, domains 1-3"/>
    <property type="match status" value="1"/>
</dbReference>
<dbReference type="GO" id="GO:0051539">
    <property type="term" value="F:4 iron, 4 sulfur cluster binding"/>
    <property type="evidence" value="ECO:0007669"/>
    <property type="project" value="UniProtKB-KW"/>
</dbReference>
<dbReference type="GO" id="GO:0022904">
    <property type="term" value="P:respiratory electron transport chain"/>
    <property type="evidence" value="ECO:0007669"/>
    <property type="project" value="TreeGrafter"/>
</dbReference>
<evidence type="ECO:0000256" key="5">
    <source>
        <dbReference type="ARBA" id="ARBA00023004"/>
    </source>
</evidence>
<evidence type="ECO:0000256" key="3">
    <source>
        <dbReference type="ARBA" id="ARBA00022723"/>
    </source>
</evidence>
<dbReference type="Proteomes" id="UP000180098">
    <property type="component" value="Unassembled WGS sequence"/>
</dbReference>
<evidence type="ECO:0000313" key="8">
    <source>
        <dbReference type="EMBL" id="OIJ15754.1"/>
    </source>
</evidence>
<organism evidence="8 9">
    <name type="scientific">Anaerobacillus arseniciselenatis</name>
    <dbReference type="NCBI Taxonomy" id="85682"/>
    <lineage>
        <taxon>Bacteria</taxon>
        <taxon>Bacillati</taxon>
        <taxon>Bacillota</taxon>
        <taxon>Bacilli</taxon>
        <taxon>Bacillales</taxon>
        <taxon>Bacillaceae</taxon>
        <taxon>Anaerobacillus</taxon>
    </lineage>
</organism>
<accession>A0A1S2LTW2</accession>
<keyword evidence="4" id="KW-0560">Oxidoreductase</keyword>
<evidence type="ECO:0000256" key="4">
    <source>
        <dbReference type="ARBA" id="ARBA00023002"/>
    </source>
</evidence>
<evidence type="ECO:0000256" key="1">
    <source>
        <dbReference type="ARBA" id="ARBA00001942"/>
    </source>
</evidence>
<comment type="caution">
    <text evidence="8">The sequence shown here is derived from an EMBL/GenBank/DDBJ whole genome shotgun (WGS) entry which is preliminary data.</text>
</comment>
<reference evidence="8 9" key="1">
    <citation type="submission" date="2016-10" db="EMBL/GenBank/DDBJ databases">
        <title>Draft genome sequences of four alkaliphilic bacteria belonging to the Anaerobacillus genus.</title>
        <authorList>
            <person name="Bassil N.M."/>
            <person name="Lloyd J.R."/>
        </authorList>
    </citation>
    <scope>NUCLEOTIDE SEQUENCE [LARGE SCALE GENOMIC DNA]</scope>
    <source>
        <strain evidence="8 9">DSM 15340</strain>
    </source>
</reference>
<dbReference type="PANTHER" id="PTHR43105:SF14">
    <property type="entry name" value="FORMATE DEHYDROGENASE H"/>
    <property type="match status" value="1"/>
</dbReference>
<evidence type="ECO:0000313" key="9">
    <source>
        <dbReference type="Proteomes" id="UP000180098"/>
    </source>
</evidence>
<gene>
    <name evidence="8" type="ORF">BKP35_01825</name>
</gene>
<dbReference type="EMBL" id="MLQQ01000001">
    <property type="protein sequence ID" value="OIJ15754.1"/>
    <property type="molecule type" value="Genomic_DNA"/>
</dbReference>
<keyword evidence="2" id="KW-0004">4Fe-4S</keyword>
<keyword evidence="9" id="KW-1185">Reference proteome</keyword>
<dbReference type="GO" id="GO:0046872">
    <property type="term" value="F:metal ion binding"/>
    <property type="evidence" value="ECO:0007669"/>
    <property type="project" value="UniProtKB-KW"/>
</dbReference>
<evidence type="ECO:0000259" key="7">
    <source>
        <dbReference type="PROSITE" id="PS51669"/>
    </source>
</evidence>
<dbReference type="InterPro" id="IPR006963">
    <property type="entry name" value="Mopterin_OxRdtase_4Fe-4S_dom"/>
</dbReference>
<dbReference type="Pfam" id="PF00384">
    <property type="entry name" value="Molybdopterin"/>
    <property type="match status" value="1"/>
</dbReference>
<dbReference type="InterPro" id="IPR050123">
    <property type="entry name" value="Prok_molybdopt-oxidoreductase"/>
</dbReference>
<dbReference type="Gene3D" id="2.20.25.90">
    <property type="entry name" value="ADC-like domains"/>
    <property type="match status" value="1"/>
</dbReference>
<dbReference type="InterPro" id="IPR006656">
    <property type="entry name" value="Mopterin_OxRdtase"/>
</dbReference>
<keyword evidence="6" id="KW-0411">Iron-sulfur</keyword>
<dbReference type="PANTHER" id="PTHR43105">
    <property type="entry name" value="RESPIRATORY NITRATE REDUCTASE"/>
    <property type="match status" value="1"/>
</dbReference>
<dbReference type="Pfam" id="PF04879">
    <property type="entry name" value="Molybdop_Fe4S4"/>
    <property type="match status" value="1"/>
</dbReference>
<dbReference type="PROSITE" id="PS51669">
    <property type="entry name" value="4FE4S_MOW_BIS_MGD"/>
    <property type="match status" value="1"/>
</dbReference>
<dbReference type="Gene3D" id="3.40.50.740">
    <property type="match status" value="1"/>
</dbReference>
<sequence>MGKQEVKMICSYCGTGCGLIVEVEDNKIVKVRGDKESAVNKGQTCIKGSFAYNYVHAKERLTTPLIRKNGELQPATWKEALSFIAEKLTSFKKDFGPDSMSIFACARATNETNYVTQKFARAVLGMNNIDGCNRT</sequence>
<dbReference type="AlphaFoldDB" id="A0A1S2LTW2"/>
<keyword evidence="5" id="KW-0408">Iron</keyword>
<comment type="cofactor">
    <cofactor evidence="1">
        <name>Mo-bis(molybdopterin guanine dinucleotide)</name>
        <dbReference type="ChEBI" id="CHEBI:60539"/>
    </cofactor>
</comment>
<dbReference type="GO" id="GO:0003954">
    <property type="term" value="F:NADH dehydrogenase activity"/>
    <property type="evidence" value="ECO:0007669"/>
    <property type="project" value="TreeGrafter"/>
</dbReference>